<comment type="similarity">
    <text evidence="2 11">Belongs to the G-protein coupled receptor T2R family.</text>
</comment>
<comment type="subcellular location">
    <subcellularLocation>
        <location evidence="1 12">Membrane</location>
        <topology evidence="1 12">Multi-pass membrane protein</topology>
    </subcellularLocation>
</comment>
<protein>
    <recommendedName>
        <fullName evidence="12">Taste receptor type 2</fullName>
    </recommendedName>
</protein>
<gene>
    <name evidence="16" type="primary">LOC103603716</name>
</gene>
<keyword evidence="9 12" id="KW-0675">Receptor</keyword>
<dbReference type="Pfam" id="PF05296">
    <property type="entry name" value="TAS2R"/>
    <property type="match status" value="1"/>
</dbReference>
<evidence type="ECO:0000256" key="6">
    <source>
        <dbReference type="ARBA" id="ARBA00022989"/>
    </source>
</evidence>
<dbReference type="InterPro" id="IPR007960">
    <property type="entry name" value="TAS2R"/>
</dbReference>
<accession>A0ABM0S0W8</accession>
<evidence type="ECO:0000256" key="9">
    <source>
        <dbReference type="ARBA" id="ARBA00023170"/>
    </source>
</evidence>
<dbReference type="PANTHER" id="PTHR11394:SF69">
    <property type="entry name" value="TASTE RECEPTOR TYPE 2 MEMBER 134"/>
    <property type="match status" value="1"/>
</dbReference>
<evidence type="ECO:0000256" key="7">
    <source>
        <dbReference type="ARBA" id="ARBA00023040"/>
    </source>
</evidence>
<evidence type="ECO:0000256" key="13">
    <source>
        <dbReference type="SAM" id="Phobius"/>
    </source>
</evidence>
<dbReference type="SUPFAM" id="SSF81321">
    <property type="entry name" value="Family A G protein-coupled receptor-like"/>
    <property type="match status" value="1"/>
</dbReference>
<feature type="transmembrane region" description="Helical" evidence="13">
    <location>
        <begin position="56"/>
        <end position="80"/>
    </location>
</feature>
<feature type="transmembrane region" description="Helical" evidence="13">
    <location>
        <begin position="6"/>
        <end position="31"/>
    </location>
</feature>
<organism evidence="15 16">
    <name type="scientific">Galeopterus variegatus</name>
    <name type="common">Malayan flying lemur</name>
    <name type="synonym">Cynocephalus variegatus</name>
    <dbReference type="NCBI Taxonomy" id="482537"/>
    <lineage>
        <taxon>Eukaryota</taxon>
        <taxon>Metazoa</taxon>
        <taxon>Chordata</taxon>
        <taxon>Craniata</taxon>
        <taxon>Vertebrata</taxon>
        <taxon>Euteleostomi</taxon>
        <taxon>Mammalia</taxon>
        <taxon>Eutheria</taxon>
        <taxon>Euarchontoglires</taxon>
        <taxon>Dermoptera</taxon>
        <taxon>Cynocephalidae</taxon>
        <taxon>Galeopterus</taxon>
    </lineage>
</organism>
<evidence type="ECO:0000313" key="16">
    <source>
        <dbReference type="RefSeq" id="XP_008586509.1"/>
    </source>
</evidence>
<evidence type="ECO:0000256" key="1">
    <source>
        <dbReference type="ARBA" id="ARBA00004141"/>
    </source>
</evidence>
<keyword evidence="7 12" id="KW-0297">G-protein coupled receptor</keyword>
<evidence type="ECO:0000256" key="3">
    <source>
        <dbReference type="ARBA" id="ARBA00022480"/>
    </source>
</evidence>
<evidence type="ECO:0000256" key="4">
    <source>
        <dbReference type="ARBA" id="ARBA00022606"/>
    </source>
</evidence>
<dbReference type="Proteomes" id="UP000694923">
    <property type="component" value="Unplaced"/>
</dbReference>
<evidence type="ECO:0000313" key="15">
    <source>
        <dbReference type="Proteomes" id="UP000694923"/>
    </source>
</evidence>
<name>A0ABM0S0W8_GALVR</name>
<keyword evidence="4 12" id="KW-0716">Sensory transduction</keyword>
<keyword evidence="5 12" id="KW-0812">Transmembrane</keyword>
<dbReference type="CDD" id="cd15017">
    <property type="entry name" value="7tm_TAS2R16"/>
    <property type="match status" value="1"/>
</dbReference>
<keyword evidence="6 13" id="KW-1133">Transmembrane helix</keyword>
<keyword evidence="3 12" id="KW-0919">Taste</keyword>
<evidence type="ECO:0000256" key="10">
    <source>
        <dbReference type="ARBA" id="ARBA00023224"/>
    </source>
</evidence>
<keyword evidence="15" id="KW-1185">Reference proteome</keyword>
<feature type="transmembrane region" description="Helical" evidence="13">
    <location>
        <begin position="262"/>
        <end position="282"/>
    </location>
</feature>
<proteinExistence type="inferred from homology"/>
<reference evidence="16" key="1">
    <citation type="submission" date="2025-08" db="UniProtKB">
        <authorList>
            <consortium name="RefSeq"/>
        </authorList>
    </citation>
    <scope>IDENTIFICATION</scope>
</reference>
<dbReference type="GeneID" id="103603716"/>
<evidence type="ECO:0000256" key="14">
    <source>
        <dbReference type="SAM" id="SignalP"/>
    </source>
</evidence>
<evidence type="ECO:0000256" key="12">
    <source>
        <dbReference type="RuleBase" id="RU004424"/>
    </source>
</evidence>
<dbReference type="RefSeq" id="XP_008586509.1">
    <property type="nucleotide sequence ID" value="XM_008588287.1"/>
</dbReference>
<feature type="chain" id="PRO_5046728656" description="Taste receptor type 2" evidence="14">
    <location>
        <begin position="21"/>
        <end position="300"/>
    </location>
</feature>
<evidence type="ECO:0000256" key="2">
    <source>
        <dbReference type="ARBA" id="ARBA00007376"/>
    </source>
</evidence>
<dbReference type="PANTHER" id="PTHR11394">
    <property type="entry name" value="TASTE RECEPTOR TYPE 2"/>
    <property type="match status" value="1"/>
</dbReference>
<dbReference type="Gene3D" id="1.20.1070.10">
    <property type="entry name" value="Rhodopsin 7-helix transmembrane proteins"/>
    <property type="match status" value="1"/>
</dbReference>
<evidence type="ECO:0000256" key="8">
    <source>
        <dbReference type="ARBA" id="ARBA00023136"/>
    </source>
</evidence>
<feature type="signal peptide" evidence="14">
    <location>
        <begin position="1"/>
        <end position="20"/>
    </location>
</feature>
<feature type="transmembrane region" description="Helical" evidence="13">
    <location>
        <begin position="228"/>
        <end position="250"/>
    </location>
</feature>
<keyword evidence="8 12" id="KW-0472">Membrane</keyword>
<feature type="transmembrane region" description="Helical" evidence="13">
    <location>
        <begin position="124"/>
        <end position="145"/>
    </location>
</feature>
<feature type="transmembrane region" description="Helical" evidence="13">
    <location>
        <begin position="86"/>
        <end position="104"/>
    </location>
</feature>
<evidence type="ECO:0000256" key="11">
    <source>
        <dbReference type="RuleBase" id="RU004423"/>
    </source>
</evidence>
<sequence length="300" mass="34059">MPSSPTVIFMVIFLLESLAAMLQNGFMVTVLGREWMRCRALPAADMIVSCLAASRFCLHGITVLNSFLVSFYVGCMFYYFSILWTFINTVTCWLTTWLAVFYCVKISSFSHPIFVWLKWRISQLVPRLLLGSLLIGGLSTISSAIGNTTYARMTSCQISLRNSTLVSRLEAFHQRHFLPQLVLTFSVPFLLFVVSAVLLMFSLCWHLRQMTNCRAGPRDPSTQAHTKALKSLTFLLIFHTWHFLSTVISVRKSTVSWDHWHLAQEVMIYAGISLHSTILMLSSPKLRKALKMKPEDASSP</sequence>
<evidence type="ECO:0000256" key="5">
    <source>
        <dbReference type="ARBA" id="ARBA00022692"/>
    </source>
</evidence>
<keyword evidence="14" id="KW-0732">Signal</keyword>
<feature type="transmembrane region" description="Helical" evidence="13">
    <location>
        <begin position="185"/>
        <end position="207"/>
    </location>
</feature>
<keyword evidence="10 12" id="KW-0807">Transducer</keyword>